<protein>
    <submittedName>
        <fullName evidence="3">Uncharacterized protein</fullName>
    </submittedName>
</protein>
<dbReference type="InterPro" id="IPR025048">
    <property type="entry name" value="DUF3987"/>
</dbReference>
<dbReference type="EMBL" id="LR796867">
    <property type="protein sequence ID" value="CAB4171404.1"/>
    <property type="molecule type" value="Genomic_DNA"/>
</dbReference>
<gene>
    <name evidence="2" type="ORF">UFOVP1095_27</name>
    <name evidence="3" type="ORF">UFOVP1452_27</name>
    <name evidence="4" type="ORF">UFOVP1540_4</name>
    <name evidence="1" type="ORF">UFOVP918_27</name>
</gene>
<evidence type="ECO:0000313" key="2">
    <source>
        <dbReference type="EMBL" id="CAB4182551.1"/>
    </source>
</evidence>
<reference evidence="3" key="1">
    <citation type="submission" date="2020-05" db="EMBL/GenBank/DDBJ databases">
        <authorList>
            <person name="Chiriac C."/>
            <person name="Salcher M."/>
            <person name="Ghai R."/>
            <person name="Kavagutti S V."/>
        </authorList>
    </citation>
    <scope>NUCLEOTIDE SEQUENCE</scope>
</reference>
<name>A0A6J5SHS1_9CAUD</name>
<sequence length="729" mass="81432">MSRILIVSDQTAIAPTQQLVGTLYKVIDLQYAFSNEGRREIDDSHVLIWPTATIQALRSGKSLALEIAEDAAEVKFLDTSMAGGDFMTADEFLTMDDGAFPAFREWALGDVDGILRTQIIPKPSNITTGAAQASSPVSSPSVAPLPMLTEPDAAPTFSGLQTSDTARIGEALDAAFEESVEPEFDIPSDAYQDEFSRVSSENVIDIEEKRNSRWQVSVSDVVWTDPLDLSARLYNGLPFQMKWLPPALGDFAEDTAERMGGDCGAVAMGQIGACSACSDDGFYTTPKLKDTGWKERARVWTLAVGLSATKKTWLLESALRAAQDMDAINTIEYHKAMEKFEFAELKYVDERNRAVKNDYKLPERTVEKPVLEHIMLSEFTIESVRDALLGSPRGVGVYRDEFAGLIKDLDRYSNGKGGGDRYSLLELHNGGLKKISRVGNHMTVPNWSASLTGCLTPTSLRSVMGDLAEDGLLQRFLICMVKEAKNDIDRIPDARAAQAYKKTLINLRNMQATSGGHAIPFSKDAYDVRMDFMETANALAKAEAIPGAMAAHIRKWEAQFPRLCLLFHLVDLAVNNQHPGNNEIINGPTAEKVRDILYWQHSHIEQFWLDTLSDVGTEFSQVIASYILTHNIERLSHTDHVAKQHWDKWKKLTTLQKQQTYAALENAGWIQRDPAAKLNTDKVWSKWAVNPLVHKKFVQQAEMERQRRTYFKAKYEERKSAVMQESDHA</sequence>
<dbReference type="Pfam" id="PF13148">
    <property type="entry name" value="DUF3987"/>
    <property type="match status" value="1"/>
</dbReference>
<dbReference type="EMBL" id="LR798384">
    <property type="protein sequence ID" value="CAB5228273.1"/>
    <property type="molecule type" value="Genomic_DNA"/>
</dbReference>
<organism evidence="3">
    <name type="scientific">uncultured Caudovirales phage</name>
    <dbReference type="NCBI Taxonomy" id="2100421"/>
    <lineage>
        <taxon>Viruses</taxon>
        <taxon>Duplodnaviria</taxon>
        <taxon>Heunggongvirae</taxon>
        <taxon>Uroviricota</taxon>
        <taxon>Caudoviricetes</taxon>
        <taxon>Peduoviridae</taxon>
        <taxon>Maltschvirus</taxon>
        <taxon>Maltschvirus maltsch</taxon>
    </lineage>
</organism>
<accession>A0A6J5SHS1</accession>
<evidence type="ECO:0000313" key="1">
    <source>
        <dbReference type="EMBL" id="CAB4171404.1"/>
    </source>
</evidence>
<proteinExistence type="predicted"/>
<dbReference type="EMBL" id="LR797032">
    <property type="protein sequence ID" value="CAB4182551.1"/>
    <property type="molecule type" value="Genomic_DNA"/>
</dbReference>
<dbReference type="EMBL" id="LR797401">
    <property type="protein sequence ID" value="CAB4214125.1"/>
    <property type="molecule type" value="Genomic_DNA"/>
</dbReference>
<evidence type="ECO:0000313" key="4">
    <source>
        <dbReference type="EMBL" id="CAB5228273.1"/>
    </source>
</evidence>
<evidence type="ECO:0000313" key="3">
    <source>
        <dbReference type="EMBL" id="CAB4214125.1"/>
    </source>
</evidence>